<keyword evidence="7" id="KW-0597">Phosphoprotein</keyword>
<dbReference type="SUPFAM" id="SSF55874">
    <property type="entry name" value="ATPase domain of HSP90 chaperone/DNA topoisomerase II/histidine kinase"/>
    <property type="match status" value="1"/>
</dbReference>
<dbReference type="PRINTS" id="PR00364">
    <property type="entry name" value="DISEASERSIST"/>
</dbReference>
<dbReference type="Pfam" id="PF13855">
    <property type="entry name" value="LRR_8"/>
    <property type="match status" value="1"/>
</dbReference>
<keyword evidence="6" id="KW-0067">ATP-binding</keyword>
<evidence type="ECO:0000256" key="2">
    <source>
        <dbReference type="ARBA" id="ARBA00022614"/>
    </source>
</evidence>
<reference evidence="9" key="1">
    <citation type="submission" date="2019-03" db="EMBL/GenBank/DDBJ databases">
        <authorList>
            <person name="Mank J."/>
            <person name="Almeida P."/>
        </authorList>
    </citation>
    <scope>NUCLEOTIDE SEQUENCE</scope>
    <source>
        <strain evidence="9">78183</strain>
    </source>
</reference>
<organism evidence="9">
    <name type="scientific">Salix viminalis</name>
    <name type="common">Common osier</name>
    <name type="synonym">Basket willow</name>
    <dbReference type="NCBI Taxonomy" id="40686"/>
    <lineage>
        <taxon>Eukaryota</taxon>
        <taxon>Viridiplantae</taxon>
        <taxon>Streptophyta</taxon>
        <taxon>Embryophyta</taxon>
        <taxon>Tracheophyta</taxon>
        <taxon>Spermatophyta</taxon>
        <taxon>Magnoliopsida</taxon>
        <taxon>eudicotyledons</taxon>
        <taxon>Gunneridae</taxon>
        <taxon>Pentapetalae</taxon>
        <taxon>rosids</taxon>
        <taxon>fabids</taxon>
        <taxon>Malpighiales</taxon>
        <taxon>Salicaceae</taxon>
        <taxon>Saliceae</taxon>
        <taxon>Salix</taxon>
    </lineage>
</organism>
<dbReference type="Gene3D" id="1.10.10.10">
    <property type="entry name" value="Winged helix-like DNA-binding domain superfamily/Winged helix DNA-binding domain"/>
    <property type="match status" value="1"/>
</dbReference>
<keyword evidence="5" id="KW-0611">Plant defense</keyword>
<dbReference type="GO" id="GO:0004672">
    <property type="term" value="F:protein kinase activity"/>
    <property type="evidence" value="ECO:0007669"/>
    <property type="project" value="UniProtKB-ARBA"/>
</dbReference>
<dbReference type="Pfam" id="PF23559">
    <property type="entry name" value="WHD_DRP"/>
    <property type="match status" value="1"/>
</dbReference>
<keyword evidence="4" id="KW-0547">Nucleotide-binding</keyword>
<dbReference type="FunFam" id="1.10.10.10:FF:000322">
    <property type="entry name" value="Probable disease resistance protein At1g63360"/>
    <property type="match status" value="1"/>
</dbReference>
<evidence type="ECO:0000256" key="1">
    <source>
        <dbReference type="ARBA" id="ARBA00008894"/>
    </source>
</evidence>
<dbReference type="Gene3D" id="3.40.50.300">
    <property type="entry name" value="P-loop containing nucleotide triphosphate hydrolases"/>
    <property type="match status" value="1"/>
</dbReference>
<evidence type="ECO:0000256" key="7">
    <source>
        <dbReference type="PROSITE-ProRule" id="PRU00169"/>
    </source>
</evidence>
<dbReference type="PANTHER" id="PTHR33463:SF187">
    <property type="entry name" value="AND NB-ARC DOMAIN DISEASE RESISTANCE PROTEIN, PUTATIVE-RELATED"/>
    <property type="match status" value="1"/>
</dbReference>
<dbReference type="EMBL" id="CAADRP010000713">
    <property type="protein sequence ID" value="VFU31483.1"/>
    <property type="molecule type" value="Genomic_DNA"/>
</dbReference>
<dbReference type="GO" id="GO:0043531">
    <property type="term" value="F:ADP binding"/>
    <property type="evidence" value="ECO:0007669"/>
    <property type="project" value="InterPro"/>
</dbReference>
<dbReference type="CDD" id="cd16938">
    <property type="entry name" value="HATPase_ETR2_ERS2-EIN4-like"/>
    <property type="match status" value="1"/>
</dbReference>
<dbReference type="Gene3D" id="3.40.50.2300">
    <property type="match status" value="1"/>
</dbReference>
<keyword evidence="3" id="KW-0677">Repeat</keyword>
<dbReference type="InterPro" id="IPR050905">
    <property type="entry name" value="Plant_NBS-LRR"/>
</dbReference>
<evidence type="ECO:0000256" key="5">
    <source>
        <dbReference type="ARBA" id="ARBA00022821"/>
    </source>
</evidence>
<dbReference type="InterPro" id="IPR032675">
    <property type="entry name" value="LRR_dom_sf"/>
</dbReference>
<dbReference type="SUPFAM" id="SSF52540">
    <property type="entry name" value="P-loop containing nucleoside triphosphate hydrolases"/>
    <property type="match status" value="1"/>
</dbReference>
<dbReference type="InterPro" id="IPR002182">
    <property type="entry name" value="NB-ARC"/>
</dbReference>
<evidence type="ECO:0000313" key="9">
    <source>
        <dbReference type="EMBL" id="VFU31483.1"/>
    </source>
</evidence>
<keyword evidence="2" id="KW-0433">Leucine-rich repeat</keyword>
<evidence type="ECO:0000256" key="6">
    <source>
        <dbReference type="ARBA" id="ARBA00022840"/>
    </source>
</evidence>
<dbReference type="Pfam" id="PF23247">
    <property type="entry name" value="LRR_RPS2"/>
    <property type="match status" value="2"/>
</dbReference>
<dbReference type="Pfam" id="PF00931">
    <property type="entry name" value="NB-ARC"/>
    <property type="match status" value="1"/>
</dbReference>
<dbReference type="InterPro" id="IPR042197">
    <property type="entry name" value="Apaf_helical"/>
</dbReference>
<dbReference type="InterPro" id="IPR001789">
    <property type="entry name" value="Sig_transdc_resp-reg_receiver"/>
</dbReference>
<evidence type="ECO:0000259" key="8">
    <source>
        <dbReference type="PROSITE" id="PS50110"/>
    </source>
</evidence>
<dbReference type="SMART" id="SM00448">
    <property type="entry name" value="REC"/>
    <property type="match status" value="1"/>
</dbReference>
<evidence type="ECO:0000256" key="4">
    <source>
        <dbReference type="ARBA" id="ARBA00022741"/>
    </source>
</evidence>
<protein>
    <recommendedName>
        <fullName evidence="8">Response regulatory domain-containing protein</fullName>
    </recommendedName>
</protein>
<dbReference type="InterPro" id="IPR027417">
    <property type="entry name" value="P-loop_NTPase"/>
</dbReference>
<dbReference type="SUPFAM" id="SSF52172">
    <property type="entry name" value="CheY-like"/>
    <property type="match status" value="1"/>
</dbReference>
<dbReference type="Pfam" id="PF00072">
    <property type="entry name" value="Response_reg"/>
    <property type="match status" value="1"/>
</dbReference>
<gene>
    <name evidence="9" type="ORF">SVIM_LOCUS131842</name>
</gene>
<dbReference type="Gene3D" id="3.80.10.10">
    <property type="entry name" value="Ribonuclease Inhibitor"/>
    <property type="match status" value="2"/>
</dbReference>
<dbReference type="GO" id="GO:0000160">
    <property type="term" value="P:phosphorelay signal transduction system"/>
    <property type="evidence" value="ECO:0007669"/>
    <property type="project" value="InterPro"/>
</dbReference>
<feature type="modified residue" description="4-aspartylphosphate" evidence="7">
    <location>
        <position position="257"/>
    </location>
</feature>
<proteinExistence type="inferred from homology"/>
<sequence length="1512" mass="171344">MDISAEDTVRFPLEMRPFRLHSMIKEASCLAKCLCVYKGFDFELDVQSSLPDLVIGDERRAFQVILHMVGYVLNIFDGGGNVIFRVFSESDSEGKSDRMLGMWKTNAPDEFVSVKFDMEMREGSSLSDGRRRNSAEAKEGLGFIMCKRLVQMMQGNIWISLNPLGSAQSMTLVLRFQIRPSYGRATFAPGSSSEQPSSNPQFRGLRVILADDDALNRTVTKKLLEKLGCEVTAVSSGFECPSALSSAENSVRLVVLDIQMPEMDGFEVATRIRKVRSRSWPLIIAVTASAEDNVWERCLQMGMNGMIRKPVLLQGMADELQRVLQWAGEGFKRNLKIIQRSEIIQRLNLPDIEGVPPSFMEDLLNFETYNMSDHGSRLPLEEVPVNQSSMLCNDQAGQNMLVENNDSIQQTTQFPPSVPQTMVTTHALFISFAEIMGMEGAPPSSVVDDVNFTLNQLELDTFPYYDHGSRSPAEEVPVNQSSMLCNDQAGQNMLVDNNDSIRQTTQFPTSFPQTMTAMRGLDGTSSSWINQNGPNWPQTPSSSRQFPYQFNQVPITPNLYDPQCSTMLPEPSQTLRTSRSSLCDSSHREYATREMENLQVHVLQNQIGRPNAGLDSSLQSQNRGLNTQQLLERPDICDHVWWVTVSQDFSINRLQNLIAKRLYLDLSSEDDDSHRASKLSEELRKKQKWILILDDLWNSFELHDVGIPVPLKGCKLIMTTRSKTVCHQMACQHKIKVKPLYEDESWTLFMEKLGHDMEISQKIEGIAKDVVRECDGLPLGIITIAKSLRGVDDLHEWSTTLKKLKELTFRDMDEKVFKVLRVSYDRLDDGLALKHCLLYCALYPEDHKIKREELIGYLIDEGIIKGRRRQDAFDEGHTLLNKLQYVCLLESDKIEDGGKYVKMHDLIRDMAIQIMQESSQVIVKAGAQLEELPDVEEWTENLTRVSLMQNEFTNIPPSHSPMCPNLSTILLCQNHKLQFIANSFFKQFHGLTVLDLSYTSIENLPESISDLVSLIALLLIDCSSLGDVPSLKKLKALQKLDLSQTKLDEMPQGMECLSNLSFLVFVLEEILNEIYDPITVKGEEVGSLRNLETLECHFEDLSNFVEYLRCRNGIQSLSTYRISIGITDYYNDLNCFPSKTVWLGNCNINANRDFQLMFLYDVQGLVCQCIDARRLCDVLSLESATELEIINVQDCDRMESLVSSSWFSSTPSYKVIFFNLHEFYCSGCRNMKNLFPVVLLPNLVNLERIEVSCCEKMEEIIGGTMSDEESNEFKLSKLRYLSLIGLPELKSIYNAKLICDSLKVIEVSGCDNMEILVPSSWSCLVNLEEIFVASCAKMKEILGGTKSYEERVMGKKRSIELKLPQLRYVRLQRLPELKSISNEKLICESLERIVVVGCHSMEILVPSSWNCLANLKEIKVVWCVKMEEIIGGTRSDEEGVMGEKSSTELKFPKLRELTLWSLPELKTICSANLICDSQVELEVTNCEKLKWEIVVEWEHPNAKKVATGGGSS</sequence>
<dbReference type="InterPro" id="IPR001611">
    <property type="entry name" value="Leu-rich_rpt"/>
</dbReference>
<name>A0A6N2KSA7_SALVM</name>
<dbReference type="InterPro" id="IPR036388">
    <property type="entry name" value="WH-like_DNA-bd_sf"/>
</dbReference>
<dbReference type="SUPFAM" id="SSF52047">
    <property type="entry name" value="RNI-like"/>
    <property type="match status" value="1"/>
</dbReference>
<dbReference type="FunFam" id="3.40.50.2300:FF:000240">
    <property type="entry name" value="Ethylene receptor"/>
    <property type="match status" value="1"/>
</dbReference>
<dbReference type="InterPro" id="IPR011006">
    <property type="entry name" value="CheY-like_superfamily"/>
</dbReference>
<feature type="domain" description="Response regulatory" evidence="8">
    <location>
        <begin position="206"/>
        <end position="324"/>
    </location>
</feature>
<dbReference type="SUPFAM" id="SSF52058">
    <property type="entry name" value="L domain-like"/>
    <property type="match status" value="1"/>
</dbReference>
<dbReference type="InterPro" id="IPR036890">
    <property type="entry name" value="HATPase_C_sf"/>
</dbReference>
<dbReference type="GO" id="GO:0005524">
    <property type="term" value="F:ATP binding"/>
    <property type="evidence" value="ECO:0007669"/>
    <property type="project" value="UniProtKB-KW"/>
</dbReference>
<accession>A0A6N2KSA7</accession>
<evidence type="ECO:0000256" key="3">
    <source>
        <dbReference type="ARBA" id="ARBA00022737"/>
    </source>
</evidence>
<dbReference type="PROSITE" id="PS50110">
    <property type="entry name" value="RESPONSE_REGULATORY"/>
    <property type="match status" value="1"/>
</dbReference>
<dbReference type="CDD" id="cd19933">
    <property type="entry name" value="REC_ETR-like"/>
    <property type="match status" value="1"/>
</dbReference>
<dbReference type="Gene3D" id="3.30.565.10">
    <property type="entry name" value="Histidine kinase-like ATPase, C-terminal domain"/>
    <property type="match status" value="1"/>
</dbReference>
<dbReference type="Gene3D" id="1.10.8.430">
    <property type="entry name" value="Helical domain of apoptotic protease-activating factors"/>
    <property type="match status" value="1"/>
</dbReference>
<dbReference type="InterPro" id="IPR057135">
    <property type="entry name" value="At4g27190-like_LRR"/>
</dbReference>
<dbReference type="PANTHER" id="PTHR33463">
    <property type="entry name" value="NB-ARC DOMAIN-CONTAINING PROTEIN-RELATED"/>
    <property type="match status" value="1"/>
</dbReference>
<dbReference type="InterPro" id="IPR058922">
    <property type="entry name" value="WHD_DRP"/>
</dbReference>
<dbReference type="GO" id="GO:0006952">
    <property type="term" value="P:defense response"/>
    <property type="evidence" value="ECO:0007669"/>
    <property type="project" value="UniProtKB-KW"/>
</dbReference>
<comment type="similarity">
    <text evidence="1">Belongs to the disease resistance NB-LRR family.</text>
</comment>